<protein>
    <submittedName>
        <fullName evidence="2">Uncharacterized protein</fullName>
    </submittedName>
</protein>
<feature type="region of interest" description="Disordered" evidence="1">
    <location>
        <begin position="73"/>
        <end position="100"/>
    </location>
</feature>
<feature type="compositionally biased region" description="Polar residues" evidence="1">
    <location>
        <begin position="89"/>
        <end position="100"/>
    </location>
</feature>
<keyword evidence="3" id="KW-1185">Reference proteome</keyword>
<evidence type="ECO:0000256" key="1">
    <source>
        <dbReference type="SAM" id="MobiDB-lite"/>
    </source>
</evidence>
<dbReference type="Proteomes" id="UP001382904">
    <property type="component" value="Unassembled WGS sequence"/>
</dbReference>
<name>A0ABU8UDT8_9ACTN</name>
<comment type="caution">
    <text evidence="2">The sequence shown here is derived from an EMBL/GenBank/DDBJ whole genome shotgun (WGS) entry which is preliminary data.</text>
</comment>
<feature type="region of interest" description="Disordered" evidence="1">
    <location>
        <begin position="1"/>
        <end position="27"/>
    </location>
</feature>
<evidence type="ECO:0000313" key="2">
    <source>
        <dbReference type="EMBL" id="MEJ8646066.1"/>
    </source>
</evidence>
<dbReference type="EMBL" id="JBBKAM010000004">
    <property type="protein sequence ID" value="MEJ8646066.1"/>
    <property type="molecule type" value="Genomic_DNA"/>
</dbReference>
<evidence type="ECO:0000313" key="3">
    <source>
        <dbReference type="Proteomes" id="UP001382904"/>
    </source>
</evidence>
<accession>A0ABU8UDT8</accession>
<reference evidence="2 3" key="1">
    <citation type="submission" date="2024-03" db="EMBL/GenBank/DDBJ databases">
        <title>Novel Streptomyces species of biotechnological and ecological value are a feature of Machair soil.</title>
        <authorList>
            <person name="Prole J.R."/>
            <person name="Goodfellow M."/>
            <person name="Allenby N."/>
            <person name="Ward A.C."/>
        </authorList>
    </citation>
    <scope>NUCLEOTIDE SEQUENCE [LARGE SCALE GENOMIC DNA]</scope>
    <source>
        <strain evidence="2 3">MS1.HAVA.3</strain>
    </source>
</reference>
<organism evidence="2 3">
    <name type="scientific">Streptomyces caledonius</name>
    <dbReference type="NCBI Taxonomy" id="3134107"/>
    <lineage>
        <taxon>Bacteria</taxon>
        <taxon>Bacillati</taxon>
        <taxon>Actinomycetota</taxon>
        <taxon>Actinomycetes</taxon>
        <taxon>Kitasatosporales</taxon>
        <taxon>Streptomycetaceae</taxon>
        <taxon>Streptomyces</taxon>
    </lineage>
</organism>
<sequence length="100" mass="11102">MRPAIPLQHRYDQQLRNEAAAAHPRRITEAEEEIEAWEESRRERLAADAETGRDLCAELALHAVHAVHAVLTRPTPAGPGRSAGPRWSEAQSCETGSVTW</sequence>
<gene>
    <name evidence="2" type="ORF">WKI68_42250</name>
</gene>
<proteinExistence type="predicted"/>